<keyword evidence="7 10" id="KW-0378">Hydrolase</keyword>
<comment type="function">
    <text evidence="10">Subunit R is required for both nuclease and ATPase activities, but not for modification.</text>
</comment>
<dbReference type="InterPro" id="IPR007409">
    <property type="entry name" value="Restrct_endonuc_type1_HsdR_N"/>
</dbReference>
<dbReference type="PANTHER" id="PTHR30195:SF15">
    <property type="entry name" value="TYPE I RESTRICTION ENZYME HINDI ENDONUCLEASE SUBUNIT"/>
    <property type="match status" value="1"/>
</dbReference>
<dbReference type="EMBL" id="BMEC01000008">
    <property type="protein sequence ID" value="GGC39830.1"/>
    <property type="molecule type" value="Genomic_DNA"/>
</dbReference>
<dbReference type="EC" id="3.1.21.3" evidence="10"/>
<dbReference type="PANTHER" id="PTHR30195">
    <property type="entry name" value="TYPE I SITE-SPECIFIC DEOXYRIBONUCLEASE PROTEIN SUBUNIT M AND R"/>
    <property type="match status" value="1"/>
</dbReference>
<evidence type="ECO:0000259" key="11">
    <source>
        <dbReference type="PROSITE" id="PS51192"/>
    </source>
</evidence>
<protein>
    <recommendedName>
        <fullName evidence="10">Type I restriction enzyme endonuclease subunit</fullName>
        <shortName evidence="10">R protein</shortName>
        <ecNumber evidence="10">3.1.21.3</ecNumber>
    </recommendedName>
</protein>
<dbReference type="Gene3D" id="3.90.1570.50">
    <property type="match status" value="1"/>
</dbReference>
<comment type="subunit">
    <text evidence="10">The type I restriction/modification system is composed of three polypeptides R, M and S.</text>
</comment>
<dbReference type="InterPro" id="IPR040980">
    <property type="entry name" value="SWI2_SNF2"/>
</dbReference>
<feature type="domain" description="Helicase ATP-binding" evidence="11">
    <location>
        <begin position="264"/>
        <end position="440"/>
    </location>
</feature>
<evidence type="ECO:0000256" key="8">
    <source>
        <dbReference type="ARBA" id="ARBA00022840"/>
    </source>
</evidence>
<dbReference type="InterPro" id="IPR014001">
    <property type="entry name" value="Helicase_ATP-bd"/>
</dbReference>
<dbReference type="Proteomes" id="UP000636010">
    <property type="component" value="Unassembled WGS sequence"/>
</dbReference>
<dbReference type="InterPro" id="IPR051268">
    <property type="entry name" value="Type-I_R_enzyme_R_subunit"/>
</dbReference>
<evidence type="ECO:0000256" key="3">
    <source>
        <dbReference type="ARBA" id="ARBA00022722"/>
    </source>
</evidence>
<evidence type="ECO:0000313" key="12">
    <source>
        <dbReference type="EMBL" id="GGC39830.1"/>
    </source>
</evidence>
<dbReference type="SUPFAM" id="SSF52540">
    <property type="entry name" value="P-loop containing nucleoside triphosphate hydrolases"/>
    <property type="match status" value="1"/>
</dbReference>
<dbReference type="Pfam" id="PF22679">
    <property type="entry name" value="T1R_D3-like"/>
    <property type="match status" value="1"/>
</dbReference>
<keyword evidence="9 10" id="KW-0238">DNA-binding</keyword>
<comment type="caution">
    <text evidence="12">The sequence shown here is derived from an EMBL/GenBank/DDBJ whole genome shotgun (WGS) entry which is preliminary data.</text>
</comment>
<reference evidence="13" key="1">
    <citation type="journal article" date="2019" name="Int. J. Syst. Evol. Microbiol.">
        <title>The Global Catalogue of Microorganisms (GCM) 10K type strain sequencing project: providing services to taxonomists for standard genome sequencing and annotation.</title>
        <authorList>
            <consortium name="The Broad Institute Genomics Platform"/>
            <consortium name="The Broad Institute Genome Sequencing Center for Infectious Disease"/>
            <person name="Wu L."/>
            <person name="Ma J."/>
        </authorList>
    </citation>
    <scope>NUCLEOTIDE SEQUENCE [LARGE SCALE GENOMIC DNA]</scope>
    <source>
        <strain evidence="13">CGMCC 1.10832</strain>
    </source>
</reference>
<evidence type="ECO:0000256" key="10">
    <source>
        <dbReference type="RuleBase" id="RU364115"/>
    </source>
</evidence>
<comment type="similarity">
    <text evidence="2 10">Belongs to the HsdR family.</text>
</comment>
<gene>
    <name evidence="12" type="primary">hsdR-1</name>
    <name evidence="12" type="ORF">GCM10011506_26640</name>
</gene>
<dbReference type="CDD" id="cd22332">
    <property type="entry name" value="HsdR_N"/>
    <property type="match status" value="1"/>
</dbReference>
<keyword evidence="6 12" id="KW-0255">Endonuclease</keyword>
<dbReference type="InterPro" id="IPR027417">
    <property type="entry name" value="P-loop_NTPase"/>
</dbReference>
<dbReference type="RefSeq" id="WP_188464225.1">
    <property type="nucleotide sequence ID" value="NZ_BAABHU010000008.1"/>
</dbReference>
<proteinExistence type="inferred from homology"/>
<evidence type="ECO:0000313" key="13">
    <source>
        <dbReference type="Proteomes" id="UP000636010"/>
    </source>
</evidence>
<evidence type="ECO:0000256" key="4">
    <source>
        <dbReference type="ARBA" id="ARBA00022741"/>
    </source>
</evidence>
<evidence type="ECO:0000256" key="2">
    <source>
        <dbReference type="ARBA" id="ARBA00008598"/>
    </source>
</evidence>
<keyword evidence="13" id="KW-1185">Reference proteome</keyword>
<evidence type="ECO:0000256" key="9">
    <source>
        <dbReference type="ARBA" id="ARBA00023125"/>
    </source>
</evidence>
<keyword evidence="5 10" id="KW-0680">Restriction system</keyword>
<evidence type="ECO:0000256" key="7">
    <source>
        <dbReference type="ARBA" id="ARBA00022801"/>
    </source>
</evidence>
<dbReference type="SMART" id="SM00487">
    <property type="entry name" value="DEXDc"/>
    <property type="match status" value="1"/>
</dbReference>
<evidence type="ECO:0000256" key="5">
    <source>
        <dbReference type="ARBA" id="ARBA00022747"/>
    </source>
</evidence>
<keyword evidence="4 10" id="KW-0547">Nucleotide-binding</keyword>
<dbReference type="GO" id="GO:0004519">
    <property type="term" value="F:endonuclease activity"/>
    <property type="evidence" value="ECO:0007669"/>
    <property type="project" value="UniProtKB-KW"/>
</dbReference>
<dbReference type="PROSITE" id="PS51192">
    <property type="entry name" value="HELICASE_ATP_BIND_1"/>
    <property type="match status" value="1"/>
</dbReference>
<comment type="catalytic activity">
    <reaction evidence="1 10">
        <text>Endonucleolytic cleavage of DNA to give random double-stranded fragments with terminal 5'-phosphates, ATP is simultaneously hydrolyzed.</text>
        <dbReference type="EC" id="3.1.21.3"/>
    </reaction>
</comment>
<dbReference type="Gene3D" id="3.40.50.300">
    <property type="entry name" value="P-loop containing nucleotide triphosphate hydrolases"/>
    <property type="match status" value="2"/>
</dbReference>
<organism evidence="12 13">
    <name type="scientific">Marivirga lumbricoides</name>
    <dbReference type="NCBI Taxonomy" id="1046115"/>
    <lineage>
        <taxon>Bacteria</taxon>
        <taxon>Pseudomonadati</taxon>
        <taxon>Bacteroidota</taxon>
        <taxon>Cytophagia</taxon>
        <taxon>Cytophagales</taxon>
        <taxon>Marivirgaceae</taxon>
        <taxon>Marivirga</taxon>
    </lineage>
</organism>
<keyword evidence="8 10" id="KW-0067">ATP-binding</keyword>
<dbReference type="CDD" id="cd18800">
    <property type="entry name" value="SF2_C_EcoR124I-like"/>
    <property type="match status" value="1"/>
</dbReference>
<dbReference type="NCBIfam" id="TIGR00348">
    <property type="entry name" value="hsdR"/>
    <property type="match status" value="1"/>
</dbReference>
<accession>A0ABQ1MJ93</accession>
<name>A0ABQ1MJ93_9BACT</name>
<evidence type="ECO:0000256" key="6">
    <source>
        <dbReference type="ARBA" id="ARBA00022759"/>
    </source>
</evidence>
<sequence>MSKEIGKTERPSQDRIVKLFKEELGYTYLGDWQEDVRTLPIEEDRLYRFLTDKQSYSSVLARKAIEKLILTASDLSEGLYITNQKIYRLLRYGVTVKQELGQLNETVWLIDWSNPSANDFAIAEEVTVKGRNTRRPDIVIYVNGIAVGVVELKNSRKDIYNGVYQLLDAQLDEFIPKFFTTSQFLFAGNDTQGLLYGTTETSAKYYLSWKEDCEREFDYSVDRQLFQICEKSRLLNIIHDFVVFDKGTKKLSRPNQFFGITAAQQHVRDRAGGILWHTQGSGKSLMMVMLAKWIHENVTDSRVLIITDRDELDKQIEGKFIDNEEKIYRTKSGKDLLDKLNVKDRWLICSLIHKFGRQAEATDEDLDKYIEELKKSLSSDFKAKGDIYVFVDECHRTQSGKLHEAMKLILPDALFIGFTGTPLLKKDKQKSIEVFGPYIGNPYKFDEAVEDGVVLDLLYEARDVEQFITDQQSIDDWFDAETKGMNDLAKIELKKKWGTMQKVLGSKSRLEKIVFDIVKDFKIKPRLSSGDGNAMLVSGSIYQACKYYELFQNSGFKECAIITSYEPSAKDLKGEETGEGAPTDKLMQYDVYQRMLNGKSPEEFEDTVKNTFIKEPAKMKVLIVVDKLLTGFDAPSATYLYIDKKMQDHGLFQAICRVNRVDTDDKDYGYVIDYKDLFDSLRKSIKDYTSAAFDDFDLDDVHGLLSDRYEKSRERLDDALDAVRALCEPVHPKDEPNFIRFFCGNTENKDDLKDTEQKRLTLYKLTVSLIRAYANLANEMHRAGYSKAEAEKIKQEVDFYANLRETVKVASGDKVDLKRFEPGMRQLMDMYLAANSSRKISDFDNQSLVDLIVKVTQSNTESNVLNDPAGDYKSRADKKREEAIAEIIENNMRKVIIEEQPTNPKYFDKMSQLLDELIEQRKRESMAYEAYLKKIKELAGMIDKPSETNSYPKSLTTRAKRALYDNLNGNEVLALALDNLIQSTKLDDWRDGGIREKKLMLAVKGLIKDQAKTDELMKIIKAQDEY</sequence>
<dbReference type="CDD" id="cd18030">
    <property type="entry name" value="DEXHc_RE_I_HsdR"/>
    <property type="match status" value="1"/>
</dbReference>
<dbReference type="InterPro" id="IPR004473">
    <property type="entry name" value="Restrct_endonuc_typeI_HsdR"/>
</dbReference>
<keyword evidence="3" id="KW-0540">Nuclease</keyword>
<dbReference type="Pfam" id="PF04313">
    <property type="entry name" value="HSDR_N"/>
    <property type="match status" value="1"/>
</dbReference>
<evidence type="ECO:0000256" key="1">
    <source>
        <dbReference type="ARBA" id="ARBA00000851"/>
    </source>
</evidence>
<dbReference type="Pfam" id="PF18766">
    <property type="entry name" value="SWI2_SNF2"/>
    <property type="match status" value="1"/>
</dbReference>
<dbReference type="InterPro" id="IPR055180">
    <property type="entry name" value="HsdR_RecA-like_helicase_dom_2"/>
</dbReference>